<protein>
    <submittedName>
        <fullName evidence="2">YggT family protein</fullName>
    </submittedName>
</protein>
<dbReference type="Pfam" id="PF02325">
    <property type="entry name" value="CCB3_YggT"/>
    <property type="match status" value="1"/>
</dbReference>
<keyword evidence="3" id="KW-1185">Reference proteome</keyword>
<organism evidence="2 3">
    <name type="scientific">Lactovum miscens</name>
    <dbReference type="NCBI Taxonomy" id="190387"/>
    <lineage>
        <taxon>Bacteria</taxon>
        <taxon>Bacillati</taxon>
        <taxon>Bacillota</taxon>
        <taxon>Bacilli</taxon>
        <taxon>Lactobacillales</taxon>
        <taxon>Streptococcaceae</taxon>
        <taxon>Lactovum</taxon>
    </lineage>
</organism>
<proteinExistence type="predicted"/>
<keyword evidence="1" id="KW-0812">Transmembrane</keyword>
<feature type="transmembrane region" description="Helical" evidence="1">
    <location>
        <begin position="6"/>
        <end position="30"/>
    </location>
</feature>
<sequence length="85" mass="10185">MIIYYILNFVSIVIDVYTYVLLIYAFLSWLPSVNQSFIGRFIRKIVDPYLSLFDKIPTRFGIFDFKVFIGMIVLLIIKRFLFIIF</sequence>
<dbReference type="InterPro" id="IPR003425">
    <property type="entry name" value="CCB3/YggT"/>
</dbReference>
<name>A0A841CAE3_9LACT</name>
<evidence type="ECO:0000313" key="3">
    <source>
        <dbReference type="Proteomes" id="UP000562464"/>
    </source>
</evidence>
<accession>A0A841CAE3</accession>
<keyword evidence="1" id="KW-1133">Transmembrane helix</keyword>
<dbReference type="AlphaFoldDB" id="A0A841CAE3"/>
<dbReference type="Proteomes" id="UP000562464">
    <property type="component" value="Unassembled WGS sequence"/>
</dbReference>
<evidence type="ECO:0000256" key="1">
    <source>
        <dbReference type="SAM" id="Phobius"/>
    </source>
</evidence>
<evidence type="ECO:0000313" key="2">
    <source>
        <dbReference type="EMBL" id="MBB5888531.1"/>
    </source>
</evidence>
<dbReference type="RefSeq" id="WP_183540672.1">
    <property type="nucleotide sequence ID" value="NZ_DASWOY010000021.1"/>
</dbReference>
<reference evidence="2 3" key="1">
    <citation type="submission" date="2020-08" db="EMBL/GenBank/DDBJ databases">
        <title>Genomic Encyclopedia of Type Strains, Phase IV (KMG-IV): sequencing the most valuable type-strain genomes for metagenomic binning, comparative biology and taxonomic classification.</title>
        <authorList>
            <person name="Goeker M."/>
        </authorList>
    </citation>
    <scope>NUCLEOTIDE SEQUENCE [LARGE SCALE GENOMIC DNA]</scope>
    <source>
        <strain evidence="2 3">DSM 14925</strain>
    </source>
</reference>
<feature type="transmembrane region" description="Helical" evidence="1">
    <location>
        <begin position="65"/>
        <end position="84"/>
    </location>
</feature>
<dbReference type="EMBL" id="JACHHV010000029">
    <property type="protein sequence ID" value="MBB5888531.1"/>
    <property type="molecule type" value="Genomic_DNA"/>
</dbReference>
<keyword evidence="1" id="KW-0472">Membrane</keyword>
<dbReference type="GO" id="GO:0016020">
    <property type="term" value="C:membrane"/>
    <property type="evidence" value="ECO:0007669"/>
    <property type="project" value="InterPro"/>
</dbReference>
<gene>
    <name evidence="2" type="ORF">HNQ37_001432</name>
</gene>
<comment type="caution">
    <text evidence="2">The sequence shown here is derived from an EMBL/GenBank/DDBJ whole genome shotgun (WGS) entry which is preliminary data.</text>
</comment>